<gene>
    <name evidence="5" type="ORF">G3R48_02095</name>
</gene>
<evidence type="ECO:0000313" key="5">
    <source>
        <dbReference type="EMBL" id="MBR9726782.1"/>
    </source>
</evidence>
<accession>A0ABS5HYB9</accession>
<proteinExistence type="predicted"/>
<dbReference type="Proteomes" id="UP000811844">
    <property type="component" value="Unassembled WGS sequence"/>
</dbReference>
<dbReference type="NCBIfam" id="NF005989">
    <property type="entry name" value="PRK08105.1"/>
    <property type="match status" value="1"/>
</dbReference>
<protein>
    <submittedName>
        <fullName evidence="5">Flavodoxin</fullName>
    </submittedName>
</protein>
<evidence type="ECO:0000256" key="3">
    <source>
        <dbReference type="ARBA" id="ARBA00022982"/>
    </source>
</evidence>
<dbReference type="InterPro" id="IPR029039">
    <property type="entry name" value="Flavoprotein-like_sf"/>
</dbReference>
<dbReference type="SUPFAM" id="SSF52218">
    <property type="entry name" value="Flavoproteins"/>
    <property type="match status" value="1"/>
</dbReference>
<dbReference type="PANTHER" id="PTHR19384:SF84">
    <property type="entry name" value="METHIONINE SYNTHASE REDUCTASE"/>
    <property type="match status" value="1"/>
</dbReference>
<dbReference type="InterPro" id="IPR008254">
    <property type="entry name" value="Flavodoxin/NO_synth"/>
</dbReference>
<sequence length="154" mass="16764">MQKVNIVFGTVYGDAEKTAETVNQAITALGYASQILLPAELTAYTPSAEQWLIVVTSTTGNGDLPDNIEPWFQHLKELAPYSPELKYSVIGLGDSSYEMFCGAAEKVDALLQELGAQPLTQTLKIDACETMDPQQEAKQWISTWHGAAQLLAEA</sequence>
<comment type="caution">
    <text evidence="5">The sequence shown here is derived from an EMBL/GenBank/DDBJ whole genome shotgun (WGS) entry which is preliminary data.</text>
</comment>
<dbReference type="PRINTS" id="PR00369">
    <property type="entry name" value="FLAVODOXIN"/>
</dbReference>
<dbReference type="InterPro" id="IPR001094">
    <property type="entry name" value="Flavdoxin-like"/>
</dbReference>
<feature type="domain" description="Flavodoxin-like" evidence="4">
    <location>
        <begin position="4"/>
        <end position="145"/>
    </location>
</feature>
<keyword evidence="6" id="KW-1185">Reference proteome</keyword>
<evidence type="ECO:0000313" key="6">
    <source>
        <dbReference type="Proteomes" id="UP000811844"/>
    </source>
</evidence>
<dbReference type="Gene3D" id="3.40.50.360">
    <property type="match status" value="1"/>
</dbReference>
<keyword evidence="3" id="KW-0813">Transport</keyword>
<reference evidence="5 6" key="1">
    <citation type="submission" date="2020-02" db="EMBL/GenBank/DDBJ databases">
        <title>Shewanella WXL01 sp. nov., a marine bacterium isolated from green algae in Luhuitou Fringing Reef (Northern South China Sea).</title>
        <authorList>
            <person name="Wang X."/>
        </authorList>
    </citation>
    <scope>NUCLEOTIDE SEQUENCE [LARGE SCALE GENOMIC DNA]</scope>
    <source>
        <strain evidence="5 6">MCCC 1A01895</strain>
    </source>
</reference>
<dbReference type="Pfam" id="PF00258">
    <property type="entry name" value="Flavodoxin_1"/>
    <property type="match status" value="1"/>
</dbReference>
<dbReference type="RefSeq" id="WP_153660779.1">
    <property type="nucleotide sequence ID" value="NZ_JAAIKR010000001.1"/>
</dbReference>
<evidence type="ECO:0000259" key="4">
    <source>
        <dbReference type="PROSITE" id="PS50902"/>
    </source>
</evidence>
<organism evidence="5 6">
    <name type="scientific">Shewanella intestini</name>
    <dbReference type="NCBI Taxonomy" id="2017544"/>
    <lineage>
        <taxon>Bacteria</taxon>
        <taxon>Pseudomonadati</taxon>
        <taxon>Pseudomonadota</taxon>
        <taxon>Gammaproteobacteria</taxon>
        <taxon>Alteromonadales</taxon>
        <taxon>Shewanellaceae</taxon>
        <taxon>Shewanella</taxon>
    </lineage>
</organism>
<evidence type="ECO:0000256" key="1">
    <source>
        <dbReference type="ARBA" id="ARBA00022630"/>
    </source>
</evidence>
<dbReference type="PROSITE" id="PS50902">
    <property type="entry name" value="FLAVODOXIN_LIKE"/>
    <property type="match status" value="1"/>
</dbReference>
<dbReference type="EMBL" id="JAAIKR010000001">
    <property type="protein sequence ID" value="MBR9726782.1"/>
    <property type="molecule type" value="Genomic_DNA"/>
</dbReference>
<keyword evidence="2" id="KW-0288">FMN</keyword>
<dbReference type="PANTHER" id="PTHR19384">
    <property type="entry name" value="NITRIC OXIDE SYNTHASE-RELATED"/>
    <property type="match status" value="1"/>
</dbReference>
<keyword evidence="3" id="KW-0249">Electron transport</keyword>
<name>A0ABS5HYB9_9GAMM</name>
<keyword evidence="1" id="KW-0285">Flavoprotein</keyword>
<evidence type="ECO:0000256" key="2">
    <source>
        <dbReference type="ARBA" id="ARBA00022643"/>
    </source>
</evidence>